<evidence type="ECO:0000313" key="4">
    <source>
        <dbReference type="Proteomes" id="UP000727407"/>
    </source>
</evidence>
<keyword evidence="1" id="KW-0853">WD repeat</keyword>
<dbReference type="InterPro" id="IPR015943">
    <property type="entry name" value="WD40/YVTN_repeat-like_dom_sf"/>
</dbReference>
<evidence type="ECO:0000313" key="3">
    <source>
        <dbReference type="EMBL" id="KAF5892118.1"/>
    </source>
</evidence>
<organism evidence="3 4">
    <name type="scientific">Clarias magur</name>
    <name type="common">Asian catfish</name>
    <name type="synonym">Macropteronotus magur</name>
    <dbReference type="NCBI Taxonomy" id="1594786"/>
    <lineage>
        <taxon>Eukaryota</taxon>
        <taxon>Metazoa</taxon>
        <taxon>Chordata</taxon>
        <taxon>Craniata</taxon>
        <taxon>Vertebrata</taxon>
        <taxon>Euteleostomi</taxon>
        <taxon>Actinopterygii</taxon>
        <taxon>Neopterygii</taxon>
        <taxon>Teleostei</taxon>
        <taxon>Ostariophysi</taxon>
        <taxon>Siluriformes</taxon>
        <taxon>Clariidae</taxon>
        <taxon>Clarias</taxon>
    </lineage>
</organism>
<proteinExistence type="predicted"/>
<reference evidence="3" key="1">
    <citation type="submission" date="2020-07" db="EMBL/GenBank/DDBJ databases">
        <title>Clarias magur genome sequencing, assembly and annotation.</title>
        <authorList>
            <person name="Kushwaha B."/>
            <person name="Kumar R."/>
            <person name="Das P."/>
            <person name="Joshi C.G."/>
            <person name="Kumar D."/>
            <person name="Nagpure N.S."/>
            <person name="Pandey M."/>
            <person name="Agarwal S."/>
            <person name="Srivastava S."/>
            <person name="Singh M."/>
            <person name="Sahoo L."/>
            <person name="Jayasankar P."/>
            <person name="Meher P.K."/>
            <person name="Koringa P.G."/>
            <person name="Iquebal M.A."/>
            <person name="Das S.P."/>
            <person name="Bit A."/>
            <person name="Patnaik S."/>
            <person name="Patel N."/>
            <person name="Shah T.M."/>
            <person name="Hinsu A."/>
            <person name="Jena J.K."/>
        </authorList>
    </citation>
    <scope>NUCLEOTIDE SEQUENCE</scope>
    <source>
        <strain evidence="3">CIFAMagur01</strain>
        <tissue evidence="3">Testis</tissue>
    </source>
</reference>
<dbReference type="Pfam" id="PF00400">
    <property type="entry name" value="WD40"/>
    <property type="match status" value="3"/>
</dbReference>
<dbReference type="PROSITE" id="PS50082">
    <property type="entry name" value="WD_REPEATS_2"/>
    <property type="match status" value="1"/>
</dbReference>
<feature type="region of interest" description="Disordered" evidence="2">
    <location>
        <begin position="1"/>
        <end position="123"/>
    </location>
</feature>
<feature type="repeat" description="WD" evidence="1">
    <location>
        <begin position="293"/>
        <end position="335"/>
    </location>
</feature>
<dbReference type="AlphaFoldDB" id="A0A8J4TQR1"/>
<dbReference type="InterPro" id="IPR036322">
    <property type="entry name" value="WD40_repeat_dom_sf"/>
</dbReference>
<protein>
    <submittedName>
        <fullName evidence="3">WD repeat-containing protein 38-like</fullName>
    </submittedName>
</protein>
<dbReference type="Gene3D" id="2.130.10.10">
    <property type="entry name" value="YVTN repeat-like/Quinoprotein amine dehydrogenase"/>
    <property type="match status" value="3"/>
</dbReference>
<evidence type="ECO:0000256" key="2">
    <source>
        <dbReference type="SAM" id="MobiDB-lite"/>
    </source>
</evidence>
<evidence type="ECO:0000256" key="1">
    <source>
        <dbReference type="PROSITE-ProRule" id="PRU00221"/>
    </source>
</evidence>
<accession>A0A8J4TQR1</accession>
<dbReference type="EMBL" id="QNUK01000524">
    <property type="protein sequence ID" value="KAF5892118.1"/>
    <property type="molecule type" value="Genomic_DNA"/>
</dbReference>
<dbReference type="Proteomes" id="UP000727407">
    <property type="component" value="Unassembled WGS sequence"/>
</dbReference>
<dbReference type="SUPFAM" id="SSF50978">
    <property type="entry name" value="WD40 repeat-like"/>
    <property type="match status" value="1"/>
</dbReference>
<feature type="compositionally biased region" description="Polar residues" evidence="2">
    <location>
        <begin position="109"/>
        <end position="123"/>
    </location>
</feature>
<dbReference type="OrthoDB" id="10251741at2759"/>
<sequence length="462" mass="50470">MVAKQHLFVASKKADNKPTSPEVEDEDQQVTQASAPGPGLLSTSEPDPDAAITRGEDVEKQVTQASAPGPGLLSTSEPDPDAAITRGDDVEKVQDSSLSGEPVEHGPSHTDTPTSSAQASPQTDGALRIHTVLQCSCEIMTCQFSTDGALLAVGHTDGSIKVFSTNKWRLLHTLTDRDSITNPLPITSLRFTHTMEKHSVLLATYSSGSLKCWYVSGWQRLWWVNENIEKEKVVKVNKEESGEVVERQTLCLSLSPSGENAVTGGSDSAIHLYDLTTLQTTQICTASQLRTVMDGHCSRIFAVMFHPKKEEEFISGGWDNTVQFWDTRQPNAVRMLYGPHVCGEALHIDPVTNQILSGSWRKDDHLEVWDYSSGKKVTSVPPDPQGDSLIYACQWLGRDHIIAGGCQSNAVRIIDRHSLQVTSRLFDLPSPVFSVAICPSEERPKLVAASCGDQVFILVIDQ</sequence>
<name>A0A8J4TQR1_CLAMG</name>
<keyword evidence="4" id="KW-1185">Reference proteome</keyword>
<dbReference type="PANTHER" id="PTHR47822:SF2">
    <property type="entry name" value="F-BOX AND WD-40 DOMAIN PROTEIN 7"/>
    <property type="match status" value="1"/>
</dbReference>
<dbReference type="PROSITE" id="PS50294">
    <property type="entry name" value="WD_REPEATS_REGION"/>
    <property type="match status" value="1"/>
</dbReference>
<dbReference type="PANTHER" id="PTHR47822">
    <property type="entry name" value="CARBOHYDRATE BINDING DOMAIN CONTAINING PROTEIN"/>
    <property type="match status" value="1"/>
</dbReference>
<comment type="caution">
    <text evidence="3">The sequence shown here is derived from an EMBL/GenBank/DDBJ whole genome shotgun (WGS) entry which is preliminary data.</text>
</comment>
<dbReference type="SMART" id="SM00320">
    <property type="entry name" value="WD40"/>
    <property type="match status" value="7"/>
</dbReference>
<dbReference type="InterPro" id="IPR001680">
    <property type="entry name" value="WD40_rpt"/>
</dbReference>
<gene>
    <name evidence="3" type="ORF">DAT39_018164</name>
</gene>